<keyword evidence="2" id="KW-1185">Reference proteome</keyword>
<proteinExistence type="predicted"/>
<dbReference type="RefSeq" id="WP_125972382.1">
    <property type="nucleotide sequence ID" value="NZ_CP034433.1"/>
</dbReference>
<accession>A0A3S8ZRF1</accession>
<gene>
    <name evidence="1" type="ORF">EJO50_05970</name>
</gene>
<dbReference type="EMBL" id="CP034433">
    <property type="protein sequence ID" value="AZN36062.1"/>
    <property type="molecule type" value="Genomic_DNA"/>
</dbReference>
<evidence type="ECO:0000313" key="1">
    <source>
        <dbReference type="EMBL" id="AZN36062.1"/>
    </source>
</evidence>
<dbReference type="Proteomes" id="UP000282438">
    <property type="component" value="Chromosome"/>
</dbReference>
<sequence length="113" mass="12769">MNQTTDTHSRKKVSWRAAMVTAPSIPPIYGIAVEVAEHNLIILTDKEVKVGTPCHVYLDIPDMQINKKNYVDFTGTISCTSLMGQISMFRHIVQVKEINAIQRENLLKALKIF</sequence>
<evidence type="ECO:0000313" key="2">
    <source>
        <dbReference type="Proteomes" id="UP000282438"/>
    </source>
</evidence>
<name>A0A3S8ZRF1_9NEIS</name>
<protein>
    <recommendedName>
        <fullName evidence="3">PilZ domain-containing protein</fullName>
    </recommendedName>
</protein>
<organism evidence="1 2">
    <name type="scientific">Iodobacter ciconiae</name>
    <dbReference type="NCBI Taxonomy" id="2496266"/>
    <lineage>
        <taxon>Bacteria</taxon>
        <taxon>Pseudomonadati</taxon>
        <taxon>Pseudomonadota</taxon>
        <taxon>Betaproteobacteria</taxon>
        <taxon>Neisseriales</taxon>
        <taxon>Chitinibacteraceae</taxon>
        <taxon>Iodobacter</taxon>
    </lineage>
</organism>
<dbReference type="KEGG" id="iod:EJO50_05970"/>
<reference evidence="1 2" key="1">
    <citation type="submission" date="2018-12" db="EMBL/GenBank/DDBJ databases">
        <title>Complete genome sequence of Iodobacter sp. H11R3.</title>
        <authorList>
            <person name="Bae J.-W."/>
        </authorList>
    </citation>
    <scope>NUCLEOTIDE SEQUENCE [LARGE SCALE GENOMIC DNA]</scope>
    <source>
        <strain evidence="1 2">H11R3</strain>
    </source>
</reference>
<dbReference type="AlphaFoldDB" id="A0A3S8ZRF1"/>
<evidence type="ECO:0008006" key="3">
    <source>
        <dbReference type="Google" id="ProtNLM"/>
    </source>
</evidence>
<dbReference type="OrthoDB" id="9132266at2"/>